<dbReference type="CDD" id="cd00616">
    <property type="entry name" value="AHBA_syn"/>
    <property type="match status" value="1"/>
</dbReference>
<evidence type="ECO:0000256" key="1">
    <source>
        <dbReference type="RuleBase" id="RU004508"/>
    </source>
</evidence>
<gene>
    <name evidence="2" type="ORF">SAMN05216559_3761</name>
</gene>
<dbReference type="PANTHER" id="PTHR30244">
    <property type="entry name" value="TRANSAMINASE"/>
    <property type="match status" value="1"/>
</dbReference>
<dbReference type="InterPro" id="IPR015424">
    <property type="entry name" value="PyrdxlP-dep_Trfase"/>
</dbReference>
<dbReference type="STRING" id="767519.SAMN05216559_3761"/>
<dbReference type="InterPro" id="IPR015421">
    <property type="entry name" value="PyrdxlP-dep_Trfase_major"/>
</dbReference>
<reference evidence="2 3" key="1">
    <citation type="submission" date="2016-10" db="EMBL/GenBank/DDBJ databases">
        <authorList>
            <person name="de Groot N.N."/>
        </authorList>
    </citation>
    <scope>NUCLEOTIDE SEQUENCE [LARGE SCALE GENOMIC DNA]</scope>
    <source>
        <strain evidence="2 3">CGMCC 1.10457</strain>
    </source>
</reference>
<comment type="similarity">
    <text evidence="1">Belongs to the DegT/DnrJ/EryC1 family.</text>
</comment>
<proteinExistence type="inferred from homology"/>
<dbReference type="GO" id="GO:0030170">
    <property type="term" value="F:pyridoxal phosphate binding"/>
    <property type="evidence" value="ECO:0007669"/>
    <property type="project" value="TreeGrafter"/>
</dbReference>
<dbReference type="GO" id="GO:0008483">
    <property type="term" value="F:transaminase activity"/>
    <property type="evidence" value="ECO:0007669"/>
    <property type="project" value="TreeGrafter"/>
</dbReference>
<dbReference type="InterPro" id="IPR015422">
    <property type="entry name" value="PyrdxlP-dep_Trfase_small"/>
</dbReference>
<dbReference type="Pfam" id="PF01041">
    <property type="entry name" value="DegT_DnrJ_EryC1"/>
    <property type="match status" value="1"/>
</dbReference>
<dbReference type="PIRSF" id="PIRSF000390">
    <property type="entry name" value="PLP_StrS"/>
    <property type="match status" value="1"/>
</dbReference>
<dbReference type="GO" id="GO:0000271">
    <property type="term" value="P:polysaccharide biosynthetic process"/>
    <property type="evidence" value="ECO:0007669"/>
    <property type="project" value="TreeGrafter"/>
</dbReference>
<dbReference type="AlphaFoldDB" id="A0A1I6M4D5"/>
<sequence length="369" mass="39829">MTTSQDVRPTVAIADPDVGEREMASVRDVLASGQLSAGETVQSFETEFASYCGVDHGVATSNGTTALHTALEALDLGEGDTVLTTPLSFVATANAVRLVGADPVFADVNPSTYNLDPSAVEAKIRTLDGDVDAILAVHLYGLPAPMDRLRDVADRYDVPLIEDAAQAHGAEFDGDRVGSLGDVACFSFYPTKNMTTGEGGMITTDRADVAERAAAFINHGRDDDGRHQRVGHNFRMTDLAAAIGRVQLQKLSGYVQARRENAARYTDALRDSPIRAPVEPNGYRHSYHQYTIRAEDRDDLQAHLSEYGVDSAVYYPTAIHEQPAYDDVDHGAPNAEQATEDVLSIPVHPNLTDRDRTAVATALAEYSHD</sequence>
<dbReference type="InterPro" id="IPR000653">
    <property type="entry name" value="DegT/StrS_aminotransferase"/>
</dbReference>
<evidence type="ECO:0000313" key="2">
    <source>
        <dbReference type="EMBL" id="SFS10575.1"/>
    </source>
</evidence>
<keyword evidence="1" id="KW-0663">Pyridoxal phosphate</keyword>
<evidence type="ECO:0000313" key="3">
    <source>
        <dbReference type="Proteomes" id="UP000199062"/>
    </source>
</evidence>
<name>A0A1I6M4D5_9EURY</name>
<dbReference type="Gene3D" id="3.40.640.10">
    <property type="entry name" value="Type I PLP-dependent aspartate aminotransferase-like (Major domain)"/>
    <property type="match status" value="1"/>
</dbReference>
<dbReference type="Proteomes" id="UP000199062">
    <property type="component" value="Unassembled WGS sequence"/>
</dbReference>
<dbReference type="PANTHER" id="PTHR30244:SF34">
    <property type="entry name" value="DTDP-4-AMINO-4,6-DIDEOXYGALACTOSE TRANSAMINASE"/>
    <property type="match status" value="1"/>
</dbReference>
<accession>A0A1I6M4D5</accession>
<dbReference type="SUPFAM" id="SSF53383">
    <property type="entry name" value="PLP-dependent transferases"/>
    <property type="match status" value="1"/>
</dbReference>
<organism evidence="2 3">
    <name type="scientific">Halomicrobium zhouii</name>
    <dbReference type="NCBI Taxonomy" id="767519"/>
    <lineage>
        <taxon>Archaea</taxon>
        <taxon>Methanobacteriati</taxon>
        <taxon>Methanobacteriota</taxon>
        <taxon>Stenosarchaea group</taxon>
        <taxon>Halobacteria</taxon>
        <taxon>Halobacteriales</taxon>
        <taxon>Haloarculaceae</taxon>
        <taxon>Halomicrobium</taxon>
    </lineage>
</organism>
<dbReference type="EMBL" id="FOZK01000004">
    <property type="protein sequence ID" value="SFS10575.1"/>
    <property type="molecule type" value="Genomic_DNA"/>
</dbReference>
<dbReference type="Gene3D" id="3.90.1150.10">
    <property type="entry name" value="Aspartate Aminotransferase, domain 1"/>
    <property type="match status" value="1"/>
</dbReference>
<keyword evidence="3" id="KW-1185">Reference proteome</keyword>
<protein>
    <submittedName>
        <fullName evidence="2">dTDP-4-amino-4,6-dideoxygalactose transaminase</fullName>
    </submittedName>
</protein>